<dbReference type="SUPFAM" id="SSF56801">
    <property type="entry name" value="Acetyl-CoA synthetase-like"/>
    <property type="match status" value="2"/>
</dbReference>
<dbReference type="PROSITE" id="PS00455">
    <property type="entry name" value="AMP_BINDING"/>
    <property type="match status" value="1"/>
</dbReference>
<dbReference type="GO" id="GO:0003824">
    <property type="term" value="F:catalytic activity"/>
    <property type="evidence" value="ECO:0007669"/>
    <property type="project" value="InterPro"/>
</dbReference>
<dbReference type="FunFam" id="3.40.50.980:FF:000001">
    <property type="entry name" value="Non-ribosomal peptide synthetase"/>
    <property type="match status" value="1"/>
</dbReference>
<evidence type="ECO:0000259" key="6">
    <source>
        <dbReference type="PROSITE" id="PS50075"/>
    </source>
</evidence>
<reference evidence="7 8" key="1">
    <citation type="submission" date="2020-07" db="EMBL/GenBank/DDBJ databases">
        <title>Endozoicomonas sp. nov., isolated from sediment.</title>
        <authorList>
            <person name="Gu T."/>
        </authorList>
    </citation>
    <scope>NUCLEOTIDE SEQUENCE [LARGE SCALE GENOMIC DNA]</scope>
    <source>
        <strain evidence="7 8">SM1973</strain>
    </source>
</reference>
<dbReference type="FunFam" id="3.40.50.12780:FF:000012">
    <property type="entry name" value="Non-ribosomal peptide synthetase"/>
    <property type="match status" value="1"/>
</dbReference>
<evidence type="ECO:0000256" key="1">
    <source>
        <dbReference type="ARBA" id="ARBA00001957"/>
    </source>
</evidence>
<feature type="non-terminal residue" evidence="7">
    <location>
        <position position="1"/>
    </location>
</feature>
<evidence type="ECO:0000256" key="5">
    <source>
        <dbReference type="ARBA" id="ARBA00022737"/>
    </source>
</evidence>
<keyword evidence="4" id="KW-0597">Phosphoprotein</keyword>
<dbReference type="InterPro" id="IPR045851">
    <property type="entry name" value="AMP-bd_C_sf"/>
</dbReference>
<dbReference type="Gene3D" id="2.30.38.10">
    <property type="entry name" value="Luciferase, Domain 3"/>
    <property type="match status" value="2"/>
</dbReference>
<dbReference type="GO" id="GO:0044550">
    <property type="term" value="P:secondary metabolite biosynthetic process"/>
    <property type="evidence" value="ECO:0007669"/>
    <property type="project" value="UniProtKB-ARBA"/>
</dbReference>
<dbReference type="Pfam" id="PF13193">
    <property type="entry name" value="AMP-binding_C"/>
    <property type="match status" value="1"/>
</dbReference>
<dbReference type="FunFam" id="3.30.300.30:FF:000010">
    <property type="entry name" value="Enterobactin synthetase component F"/>
    <property type="match status" value="1"/>
</dbReference>
<dbReference type="GO" id="GO:0031177">
    <property type="term" value="F:phosphopantetheine binding"/>
    <property type="evidence" value="ECO:0007669"/>
    <property type="project" value="TreeGrafter"/>
</dbReference>
<evidence type="ECO:0000256" key="3">
    <source>
        <dbReference type="ARBA" id="ARBA00022450"/>
    </source>
</evidence>
<protein>
    <submittedName>
        <fullName evidence="7">Amino acid adenylation domain-containing protein</fullName>
    </submittedName>
</protein>
<dbReference type="InterPro" id="IPR010071">
    <property type="entry name" value="AA_adenyl_dom"/>
</dbReference>
<dbReference type="PROSITE" id="PS50075">
    <property type="entry name" value="CARRIER"/>
    <property type="match status" value="1"/>
</dbReference>
<dbReference type="InterPro" id="IPR020845">
    <property type="entry name" value="AMP-binding_CS"/>
</dbReference>
<dbReference type="Proteomes" id="UP000569732">
    <property type="component" value="Unassembled WGS sequence"/>
</dbReference>
<dbReference type="Gene3D" id="3.30.559.10">
    <property type="entry name" value="Chloramphenicol acetyltransferase-like domain"/>
    <property type="match status" value="2"/>
</dbReference>
<dbReference type="InterPro" id="IPR000873">
    <property type="entry name" value="AMP-dep_synth/lig_dom"/>
</dbReference>
<dbReference type="EMBL" id="JACCKB010000119">
    <property type="protein sequence ID" value="NYZ69672.1"/>
    <property type="molecule type" value="Genomic_DNA"/>
</dbReference>
<dbReference type="InterPro" id="IPR023213">
    <property type="entry name" value="CAT-like_dom_sf"/>
</dbReference>
<proteinExistence type="inferred from homology"/>
<evidence type="ECO:0000313" key="7">
    <source>
        <dbReference type="EMBL" id="NYZ69672.1"/>
    </source>
</evidence>
<dbReference type="PANTHER" id="PTHR45527:SF1">
    <property type="entry name" value="FATTY ACID SYNTHASE"/>
    <property type="match status" value="1"/>
</dbReference>
<organism evidence="7 8">
    <name type="scientific">Spartinivicinus marinus</name>
    <dbReference type="NCBI Taxonomy" id="2994442"/>
    <lineage>
        <taxon>Bacteria</taxon>
        <taxon>Pseudomonadati</taxon>
        <taxon>Pseudomonadota</taxon>
        <taxon>Gammaproteobacteria</taxon>
        <taxon>Oceanospirillales</taxon>
        <taxon>Zooshikellaceae</taxon>
        <taxon>Spartinivicinus</taxon>
    </lineage>
</organism>
<dbReference type="SUPFAM" id="SSF47336">
    <property type="entry name" value="ACP-like"/>
    <property type="match status" value="1"/>
</dbReference>
<dbReference type="InterPro" id="IPR036736">
    <property type="entry name" value="ACP-like_sf"/>
</dbReference>
<dbReference type="GO" id="GO:0043041">
    <property type="term" value="P:amino acid activation for nonribosomal peptide biosynthetic process"/>
    <property type="evidence" value="ECO:0007669"/>
    <property type="project" value="TreeGrafter"/>
</dbReference>
<dbReference type="NCBIfam" id="TIGR01720">
    <property type="entry name" value="NRPS-para261"/>
    <property type="match status" value="1"/>
</dbReference>
<evidence type="ECO:0000256" key="2">
    <source>
        <dbReference type="ARBA" id="ARBA00006432"/>
    </source>
</evidence>
<dbReference type="Gene3D" id="3.30.559.30">
    <property type="entry name" value="Nonribosomal peptide synthetase, condensation domain"/>
    <property type="match status" value="2"/>
</dbReference>
<name>A0A853ICT5_9GAMM</name>
<dbReference type="InterPro" id="IPR009081">
    <property type="entry name" value="PP-bd_ACP"/>
</dbReference>
<dbReference type="NCBIfam" id="TIGR01733">
    <property type="entry name" value="AA-adenyl-dom"/>
    <property type="match status" value="1"/>
</dbReference>
<dbReference type="Gene3D" id="3.40.50.980">
    <property type="match status" value="2"/>
</dbReference>
<feature type="non-terminal residue" evidence="7">
    <location>
        <position position="1617"/>
    </location>
</feature>
<dbReference type="GO" id="GO:0005737">
    <property type="term" value="C:cytoplasm"/>
    <property type="evidence" value="ECO:0007669"/>
    <property type="project" value="TreeGrafter"/>
</dbReference>
<evidence type="ECO:0000313" key="8">
    <source>
        <dbReference type="Proteomes" id="UP000569732"/>
    </source>
</evidence>
<dbReference type="InterPro" id="IPR010060">
    <property type="entry name" value="NRPS_synth"/>
</dbReference>
<dbReference type="Pfam" id="PF00501">
    <property type="entry name" value="AMP-binding"/>
    <property type="match status" value="1"/>
</dbReference>
<gene>
    <name evidence="7" type="ORF">H0A36_27025</name>
</gene>
<dbReference type="PANTHER" id="PTHR45527">
    <property type="entry name" value="NONRIBOSOMAL PEPTIDE SYNTHETASE"/>
    <property type="match status" value="1"/>
</dbReference>
<dbReference type="InterPro" id="IPR025110">
    <property type="entry name" value="AMP-bd_C"/>
</dbReference>
<dbReference type="Gene3D" id="3.30.300.30">
    <property type="match status" value="1"/>
</dbReference>
<dbReference type="RefSeq" id="WP_180571652.1">
    <property type="nucleotide sequence ID" value="NZ_JACCKB010000119.1"/>
</dbReference>
<dbReference type="FunFam" id="1.10.1200.10:FF:000005">
    <property type="entry name" value="Nonribosomal peptide synthetase 1"/>
    <property type="match status" value="1"/>
</dbReference>
<keyword evidence="3" id="KW-0596">Phosphopantetheine</keyword>
<accession>A0A853ICT5</accession>
<evidence type="ECO:0000256" key="4">
    <source>
        <dbReference type="ARBA" id="ARBA00022553"/>
    </source>
</evidence>
<dbReference type="CDD" id="cd19543">
    <property type="entry name" value="DCL_NRPS"/>
    <property type="match status" value="1"/>
</dbReference>
<dbReference type="Gene3D" id="1.10.1200.10">
    <property type="entry name" value="ACP-like"/>
    <property type="match status" value="1"/>
</dbReference>
<keyword evidence="8" id="KW-1185">Reference proteome</keyword>
<dbReference type="Pfam" id="PF00550">
    <property type="entry name" value="PP-binding"/>
    <property type="match status" value="1"/>
</dbReference>
<comment type="cofactor">
    <cofactor evidence="1">
        <name>pantetheine 4'-phosphate</name>
        <dbReference type="ChEBI" id="CHEBI:47942"/>
    </cofactor>
</comment>
<dbReference type="CDD" id="cd19534">
    <property type="entry name" value="E_NRPS"/>
    <property type="match status" value="1"/>
</dbReference>
<dbReference type="InterPro" id="IPR001242">
    <property type="entry name" value="Condensation_dom"/>
</dbReference>
<feature type="domain" description="Carrier" evidence="6">
    <location>
        <begin position="210"/>
        <end position="284"/>
    </location>
</feature>
<sequence length="1617" mass="182104">TVNQQPLGNHVSIGQGTADTALYVLNPQQQLLPMGCVGELYIGGAGLARGYLNQPELTAERFIPNPFTSDHNERLYRTGDLVRWLPDGNLAFIGRVDHQVKIRGFRIELGEIETALIQQPQVADGVVIIREDQPGDKRLVAYVVPHDAVENEGEWVQQLRQDLKAQLPEFMLPGAFAVLPTLPTTPNGKVDRKALPQPSLELTHVTQYQAPMTAREHTLCQIWEDVLGLKPIGINDNFFEIGGDSILALQVATRSMESGLKITTAQLFELQTIAALAEQAVSITIQENRAPQSLSQGQQILIPVQQQYFSNQPVDAHYYNQAMRVNIPKGFTRAQLNHLVKAIYQRHDVFRLTFNQNKAGVWQANYRELSEPLIDSSIRIYENMASACIKKAIDEAHASLNLKAGLLSSFVLEQTKGSAFDQLTWIVHHLIVDGVSWRILLQDLQRGLEQLQQKKACSLGYKTTSYQAWANALDRFSQSDQLIAEKNYWLETLKTPVLPLPVDNQPVQNTIRQSEVLVVKLNQQQTEQLLHQANQCYHTKINDLLLTAFLISLSDWMKNSSVRFDLEGHGRETAMVGDININETVGWFTSLFPVCLTRTTKQDIGTLIKSVKEQLNHVPNNGLGYGVLRYLRQDQEIIEKSQSSDIVFNYLGQFDQKNQDTVYSSCFTDPSSWISSEQTREYPIEVNGLIADDRLNFTFSYNRLAFEKSTIEQVANSLIANLETIIEHCCNAVGGYTPSDFPLVKVSQSYLEKLEHHYPTLVDLFPSTPMQQGMLFHSQMQPEQDIYTSILSIKLSPLSPSIFKQSWQQLVERHDVLRMAFINDEDGALLQLVQAEVDLPWCEEDWRSLAEVEQTKQLTELISQEQSTPFVFDCVPLMRFTLIRYTDDTYELVWTHHHALLDGWSIPILFDELFVIYQGLKVNQLPRLPKPTSFRSYITWLNQQNFSSANTYWQNYLADFSYPTTILLDKPETLDKSRYAEQSLFLNHTLTEQLHLLAKSAHVTFNTLIQASWGLLLNFHSGEQDIVFGYTSSGRAAELNKAEEMVGLFINTLPLRIKIPDTPIITKQWLQDLHKAQAAHDQYSYIPLVDIQRLSEIPTGQSLFESLVVFENYPIDELYTNQEVVPGSTDLKIHDISVSEQTNYPLSLTVLPGKQLQLKLVYNQALISKKAVVEILHHLKQLLINVVNQPEQNIQQLSLLSENQQHQIAIEWNNNSLPYAKDQSIHQLFEHQVTLKPEAVAITCNGQQLTYVELNHKANQLAHYLKQQDITPSSLVGVSMSRSAEMVIAVLAILKAGGAYVALDPSYPQERLAYMVENSGIKTIISQQSIAQQRQFEQINTVCVDHQETANAIAVLSTENPLNSTQSISSEQLAYVIYTSGSTGNPKGIEIRHRNTVALIAWTKQAYNTAELEEIIASTSLNFDLSAFELFASLCLGHRLHIVENALALTTQTVHSTLLNSVPSAVKGLLDTHSIPQTVKVVNVAGEPLHKDLVNRLLTETHVEKVVNLYGPSEDTTYSTFAVFTQPVTEVPSIGKPISNTQAYVLSPTQQLLPIGIQGELYLGGDGVARGYVNRPDLTAEKFIQNPFSDDSSDRLYRTGDLVRWLPDGNLAFIGRI</sequence>
<comment type="caution">
    <text evidence="7">The sequence shown here is derived from an EMBL/GenBank/DDBJ whole genome shotgun (WGS) entry which is preliminary data.</text>
</comment>
<dbReference type="Pfam" id="PF00668">
    <property type="entry name" value="Condensation"/>
    <property type="match status" value="2"/>
</dbReference>
<dbReference type="SUPFAM" id="SSF52777">
    <property type="entry name" value="CoA-dependent acyltransferases"/>
    <property type="match status" value="4"/>
</dbReference>
<keyword evidence="5" id="KW-0677">Repeat</keyword>
<comment type="similarity">
    <text evidence="2">Belongs to the ATP-dependent AMP-binding enzyme family.</text>
</comment>
<dbReference type="FunFam" id="2.30.38.10:FF:000001">
    <property type="entry name" value="Non-ribosomal peptide synthetase PvdI"/>
    <property type="match status" value="2"/>
</dbReference>